<protein>
    <submittedName>
        <fullName evidence="8">Uncharacterized membrane protein</fullName>
    </submittedName>
</protein>
<keyword evidence="2" id="KW-0813">Transport</keyword>
<dbReference type="InterPro" id="IPR002751">
    <property type="entry name" value="CbiM/NikMN"/>
</dbReference>
<evidence type="ECO:0000256" key="4">
    <source>
        <dbReference type="ARBA" id="ARBA00022692"/>
    </source>
</evidence>
<dbReference type="RefSeq" id="WP_074200983.1">
    <property type="nucleotide sequence ID" value="NZ_FSRE01000002.1"/>
</dbReference>
<keyword evidence="4 7" id="KW-0812">Transmembrane</keyword>
<comment type="subcellular location">
    <subcellularLocation>
        <location evidence="1">Cell membrane</location>
        <topology evidence="1">Multi-pass membrane protein</topology>
    </subcellularLocation>
</comment>
<feature type="transmembrane region" description="Helical" evidence="7">
    <location>
        <begin position="40"/>
        <end position="59"/>
    </location>
</feature>
<evidence type="ECO:0000256" key="6">
    <source>
        <dbReference type="ARBA" id="ARBA00023136"/>
    </source>
</evidence>
<dbReference type="GO" id="GO:0005886">
    <property type="term" value="C:plasma membrane"/>
    <property type="evidence" value="ECO:0007669"/>
    <property type="project" value="UniProtKB-SubCell"/>
</dbReference>
<dbReference type="EMBL" id="FSRE01000002">
    <property type="protein sequence ID" value="SIN83890.1"/>
    <property type="molecule type" value="Genomic_DNA"/>
</dbReference>
<feature type="transmembrane region" description="Helical" evidence="7">
    <location>
        <begin position="7"/>
        <end position="28"/>
    </location>
</feature>
<evidence type="ECO:0000313" key="9">
    <source>
        <dbReference type="Proteomes" id="UP000198461"/>
    </source>
</evidence>
<dbReference type="Pfam" id="PF01891">
    <property type="entry name" value="CbiM"/>
    <property type="match status" value="1"/>
</dbReference>
<dbReference type="Proteomes" id="UP000198461">
    <property type="component" value="Unassembled WGS sequence"/>
</dbReference>
<feature type="transmembrane region" description="Helical" evidence="7">
    <location>
        <begin position="186"/>
        <end position="205"/>
    </location>
</feature>
<feature type="transmembrane region" description="Helical" evidence="7">
    <location>
        <begin position="109"/>
        <end position="127"/>
    </location>
</feature>
<keyword evidence="3" id="KW-1003">Cell membrane</keyword>
<evidence type="ECO:0000256" key="2">
    <source>
        <dbReference type="ARBA" id="ARBA00022448"/>
    </source>
</evidence>
<dbReference type="OrthoDB" id="5297929at2"/>
<feature type="transmembrane region" description="Helical" evidence="7">
    <location>
        <begin position="139"/>
        <end position="166"/>
    </location>
</feature>
<name>A0A1N6ELM2_9GAMM</name>
<evidence type="ECO:0000313" key="8">
    <source>
        <dbReference type="EMBL" id="SIN83890.1"/>
    </source>
</evidence>
<evidence type="ECO:0000256" key="1">
    <source>
        <dbReference type="ARBA" id="ARBA00004651"/>
    </source>
</evidence>
<accession>A0A1N6ELM2</accession>
<organism evidence="8 9">
    <name type="scientific">Sulfurivirga caldicuralii</name>
    <dbReference type="NCBI Taxonomy" id="364032"/>
    <lineage>
        <taxon>Bacteria</taxon>
        <taxon>Pseudomonadati</taxon>
        <taxon>Pseudomonadota</taxon>
        <taxon>Gammaproteobacteria</taxon>
        <taxon>Thiotrichales</taxon>
        <taxon>Piscirickettsiaceae</taxon>
        <taxon>Sulfurivirga</taxon>
    </lineage>
</organism>
<proteinExistence type="predicted"/>
<gene>
    <name evidence="8" type="ORF">SAMN05443662_0668</name>
</gene>
<evidence type="ECO:0000256" key="5">
    <source>
        <dbReference type="ARBA" id="ARBA00022989"/>
    </source>
</evidence>
<keyword evidence="9" id="KW-1185">Reference proteome</keyword>
<dbReference type="STRING" id="364032.SAMN05443662_0668"/>
<feature type="transmembrane region" description="Helical" evidence="7">
    <location>
        <begin position="71"/>
        <end position="97"/>
    </location>
</feature>
<dbReference type="GO" id="GO:0000041">
    <property type="term" value="P:transition metal ion transport"/>
    <property type="evidence" value="ECO:0007669"/>
    <property type="project" value="InterPro"/>
</dbReference>
<keyword evidence="6 7" id="KW-0472">Membrane</keyword>
<evidence type="ECO:0000256" key="7">
    <source>
        <dbReference type="SAM" id="Phobius"/>
    </source>
</evidence>
<keyword evidence="5 7" id="KW-1133">Transmembrane helix</keyword>
<sequence length="222" mass="24767">MNLPADVLPLSWVIASALVALAILFWTVKTAPWHKVKGDSHAQHVFFGVAVALALLWKFSASIADGLTFHFLMMTSVTLMFGWQFAVLAALLALIILSAFEVTGWDALALNWLLMGVVPALITWWLLKLAWRWLPHHFFVYVFFNAFLAAGISTFVALLLTGWVLIGAEVQTAEKVGHSFMPYIPLLAAPEAFINGMLMGFLVMFKPQWIATFTDEHYLKGK</sequence>
<evidence type="ECO:0000256" key="3">
    <source>
        <dbReference type="ARBA" id="ARBA00022475"/>
    </source>
</evidence>
<dbReference type="AlphaFoldDB" id="A0A1N6ELM2"/>
<reference evidence="8 9" key="1">
    <citation type="submission" date="2016-11" db="EMBL/GenBank/DDBJ databases">
        <authorList>
            <person name="Jaros S."/>
            <person name="Januszkiewicz K."/>
            <person name="Wedrychowicz H."/>
        </authorList>
    </citation>
    <scope>NUCLEOTIDE SEQUENCE [LARGE SCALE GENOMIC DNA]</scope>
    <source>
        <strain evidence="8 9">DSM 17737</strain>
    </source>
</reference>
<dbReference type="Gene3D" id="1.10.1760.20">
    <property type="match status" value="1"/>
</dbReference>